<name>A0ACC7RCJ3_9VIBR</name>
<dbReference type="Proteomes" id="UP001354073">
    <property type="component" value="Unassembled WGS sequence"/>
</dbReference>
<sequence length="309" mass="35744">MTNVSEINIQSIKILQNLYSTKNTYKTAHELNISQSKVSRVLARLRDDLGDRLLIRVGNNLHPTDYFTAIQPGLTKLAQDIDSVFFVKEFDASRHQGDIRLAISRGILYRFGVQLYQHLSMIAPFASWHFEEWNDSTIERIECGTVDIGINYENEASKHIVLERIIRDEFFALASKQFISKHKIIKLEELWRLPFINWNPTIVREINEVRDIIKVKYKKDLRIVLTTDSLDVAVEACLKGKGLLISTKRLVSEDLQLNKLQLPPEIHQDRDLNRYIAFFTSYLNSKSDKCKLLKKEISTVLVNSLSDLP</sequence>
<proteinExistence type="predicted"/>
<gene>
    <name evidence="1" type="ORF">REH74_014555</name>
</gene>
<protein>
    <submittedName>
        <fullName evidence="1">LysR family transcriptional regulator</fullName>
    </submittedName>
</protein>
<comment type="caution">
    <text evidence="1">The sequence shown here is derived from an EMBL/GenBank/DDBJ whole genome shotgun (WGS) entry which is preliminary data.</text>
</comment>
<organism evidence="1 2">
    <name type="scientific">Vibrio campbellii</name>
    <dbReference type="NCBI Taxonomy" id="680"/>
    <lineage>
        <taxon>Bacteria</taxon>
        <taxon>Pseudomonadati</taxon>
        <taxon>Pseudomonadota</taxon>
        <taxon>Gammaproteobacteria</taxon>
        <taxon>Vibrionales</taxon>
        <taxon>Vibrionaceae</taxon>
        <taxon>Vibrio</taxon>
    </lineage>
</organism>
<reference evidence="1" key="1">
    <citation type="submission" date="2024-11" db="EMBL/GenBank/DDBJ databases">
        <title>Identification of new Vibrio campbellii strains harboring the pVA1 plasmid isolated from Penaeus vannamei postlarvae affected by outbreaks of acute hepatopancreatic necrosis disease (AHPND) in Mexico.</title>
        <authorList>
            <person name="Gomez-Gil B."/>
            <person name="Enciso-Ibarra J."/>
        </authorList>
    </citation>
    <scope>NUCLEOTIDE SEQUENCE</scope>
    <source>
        <strain evidence="1">M270204</strain>
    </source>
</reference>
<evidence type="ECO:0000313" key="1">
    <source>
        <dbReference type="EMBL" id="MGI1898748.1"/>
    </source>
</evidence>
<accession>A0ACC7RCJ3</accession>
<evidence type="ECO:0000313" key="2">
    <source>
        <dbReference type="Proteomes" id="UP001354073"/>
    </source>
</evidence>
<dbReference type="EMBL" id="JAVHXJ020000068">
    <property type="protein sequence ID" value="MGI1898748.1"/>
    <property type="molecule type" value="Genomic_DNA"/>
</dbReference>